<keyword evidence="1" id="KW-0472">Membrane</keyword>
<dbReference type="EMBL" id="SMAS01000005">
    <property type="protein sequence ID" value="TCT34492.1"/>
    <property type="molecule type" value="Genomic_DNA"/>
</dbReference>
<evidence type="ECO:0000313" key="3">
    <source>
        <dbReference type="Proteomes" id="UP000295055"/>
    </source>
</evidence>
<proteinExistence type="predicted"/>
<evidence type="ECO:0000313" key="2">
    <source>
        <dbReference type="EMBL" id="TCT34492.1"/>
    </source>
</evidence>
<protein>
    <submittedName>
        <fullName evidence="2">Uncharacterized protein</fullName>
    </submittedName>
</protein>
<feature type="transmembrane region" description="Helical" evidence="1">
    <location>
        <begin position="75"/>
        <end position="96"/>
    </location>
</feature>
<evidence type="ECO:0000256" key="1">
    <source>
        <dbReference type="SAM" id="Phobius"/>
    </source>
</evidence>
<reference evidence="2 3" key="1">
    <citation type="submission" date="2019-03" db="EMBL/GenBank/DDBJ databases">
        <title>Genomic analyses of the natural microbiome of Caenorhabditis elegans.</title>
        <authorList>
            <person name="Samuel B."/>
        </authorList>
    </citation>
    <scope>NUCLEOTIDE SEQUENCE [LARGE SCALE GENOMIC DNA]</scope>
    <source>
        <strain evidence="2 3">JUb102</strain>
    </source>
</reference>
<name>A0A4R3NPA0_9GAMM</name>
<dbReference type="Proteomes" id="UP000295055">
    <property type="component" value="Unassembled WGS sequence"/>
</dbReference>
<sequence length="144" mass="16749">MPTKISYISLSLGILFYYLEMVHEFFFRVYPKAMNTVPIFQHQTLLSLIFAIYLLSIAPLFFLCIKNKINNGYRFLFYIVLPYILSVITSYINIYIASPNQFSSISSTTRVFGHIFMTSYVIHGVFLIPIVAYLADFSLRKVLK</sequence>
<gene>
    <name evidence="2" type="ORF">EC835_105212</name>
</gene>
<feature type="transmembrane region" description="Helical" evidence="1">
    <location>
        <begin position="39"/>
        <end position="63"/>
    </location>
</feature>
<feature type="transmembrane region" description="Helical" evidence="1">
    <location>
        <begin position="7"/>
        <end position="27"/>
    </location>
</feature>
<organism evidence="2 3">
    <name type="scientific">Providencia alcalifaciens</name>
    <dbReference type="NCBI Taxonomy" id="126385"/>
    <lineage>
        <taxon>Bacteria</taxon>
        <taxon>Pseudomonadati</taxon>
        <taxon>Pseudomonadota</taxon>
        <taxon>Gammaproteobacteria</taxon>
        <taxon>Enterobacterales</taxon>
        <taxon>Morganellaceae</taxon>
        <taxon>Providencia</taxon>
    </lineage>
</organism>
<keyword evidence="1" id="KW-0812">Transmembrane</keyword>
<comment type="caution">
    <text evidence="2">The sequence shown here is derived from an EMBL/GenBank/DDBJ whole genome shotgun (WGS) entry which is preliminary data.</text>
</comment>
<feature type="transmembrane region" description="Helical" evidence="1">
    <location>
        <begin position="111"/>
        <end position="135"/>
    </location>
</feature>
<keyword evidence="1" id="KW-1133">Transmembrane helix</keyword>
<accession>A0A4R3NPA0</accession>
<dbReference type="AlphaFoldDB" id="A0A4R3NPA0"/>